<dbReference type="GO" id="GO:0042796">
    <property type="term" value="P:snRNA transcription by RNA polymerase III"/>
    <property type="evidence" value="ECO:0007669"/>
    <property type="project" value="TreeGrafter"/>
</dbReference>
<dbReference type="GO" id="GO:0001006">
    <property type="term" value="F:RNA polymerase III type 3 promoter sequence-specific DNA binding"/>
    <property type="evidence" value="ECO:0007669"/>
    <property type="project" value="TreeGrafter"/>
</dbReference>
<feature type="domain" description="HTH myb-type" evidence="7">
    <location>
        <begin position="302"/>
        <end position="356"/>
    </location>
</feature>
<dbReference type="PANTHER" id="PTHR46621:SF1">
    <property type="entry name" value="SNRNA-ACTIVATING PROTEIN COMPLEX SUBUNIT 4"/>
    <property type="match status" value="1"/>
</dbReference>
<protein>
    <submittedName>
        <fullName evidence="8">Uncharacterized protein</fullName>
    </submittedName>
</protein>
<evidence type="ECO:0000256" key="2">
    <source>
        <dbReference type="ARBA" id="ARBA00023125"/>
    </source>
</evidence>
<evidence type="ECO:0000259" key="7">
    <source>
        <dbReference type="PROSITE" id="PS51294"/>
    </source>
</evidence>
<comment type="caution">
    <text evidence="8">The sequence shown here is derived from an EMBL/GenBank/DDBJ whole genome shotgun (WGS) entry which is preliminary data.</text>
</comment>
<dbReference type="PROSITE" id="PS51294">
    <property type="entry name" value="HTH_MYB"/>
    <property type="match status" value="1"/>
</dbReference>
<dbReference type="SUPFAM" id="SSF46689">
    <property type="entry name" value="Homeodomain-like"/>
    <property type="match status" value="1"/>
</dbReference>
<dbReference type="Pfam" id="PF00249">
    <property type="entry name" value="Myb_DNA-binding"/>
    <property type="match status" value="1"/>
</dbReference>
<organism evidence="8 9">
    <name type="scientific">Protea cynaroides</name>
    <dbReference type="NCBI Taxonomy" id="273540"/>
    <lineage>
        <taxon>Eukaryota</taxon>
        <taxon>Viridiplantae</taxon>
        <taxon>Streptophyta</taxon>
        <taxon>Embryophyta</taxon>
        <taxon>Tracheophyta</taxon>
        <taxon>Spermatophyta</taxon>
        <taxon>Magnoliopsida</taxon>
        <taxon>Proteales</taxon>
        <taxon>Proteaceae</taxon>
        <taxon>Protea</taxon>
    </lineage>
</organism>
<dbReference type="SMART" id="SM00717">
    <property type="entry name" value="SANT"/>
    <property type="match status" value="2"/>
</dbReference>
<dbReference type="InterPro" id="IPR051575">
    <property type="entry name" value="Myb-like_DNA-bd"/>
</dbReference>
<dbReference type="AlphaFoldDB" id="A0A9Q0KVS2"/>
<feature type="domain" description="Myb-like" evidence="6">
    <location>
        <begin position="302"/>
        <end position="352"/>
    </location>
</feature>
<dbReference type="PROSITE" id="PS50090">
    <property type="entry name" value="MYB_LIKE"/>
    <property type="match status" value="1"/>
</dbReference>
<evidence type="ECO:0000256" key="1">
    <source>
        <dbReference type="ARBA" id="ARBA00023015"/>
    </source>
</evidence>
<dbReference type="InterPro" id="IPR001005">
    <property type="entry name" value="SANT/Myb"/>
</dbReference>
<keyword evidence="1" id="KW-0805">Transcription regulation</keyword>
<dbReference type="GO" id="GO:0019185">
    <property type="term" value="C:snRNA-activating protein complex"/>
    <property type="evidence" value="ECO:0007669"/>
    <property type="project" value="TreeGrafter"/>
</dbReference>
<evidence type="ECO:0000259" key="6">
    <source>
        <dbReference type="PROSITE" id="PS50090"/>
    </source>
</evidence>
<dbReference type="Gene3D" id="1.10.10.60">
    <property type="entry name" value="Homeodomain-like"/>
    <property type="match status" value="1"/>
</dbReference>
<dbReference type="EMBL" id="JAMYWD010000002">
    <property type="protein sequence ID" value="KAJ4977703.1"/>
    <property type="molecule type" value="Genomic_DNA"/>
</dbReference>
<dbReference type="GO" id="GO:0000978">
    <property type="term" value="F:RNA polymerase II cis-regulatory region sequence-specific DNA binding"/>
    <property type="evidence" value="ECO:0007669"/>
    <property type="project" value="TreeGrafter"/>
</dbReference>
<feature type="compositionally biased region" description="Polar residues" evidence="5">
    <location>
        <begin position="479"/>
        <end position="506"/>
    </location>
</feature>
<gene>
    <name evidence="8" type="ORF">NE237_008483</name>
</gene>
<dbReference type="InterPro" id="IPR009057">
    <property type="entry name" value="Homeodomain-like_sf"/>
</dbReference>
<dbReference type="PANTHER" id="PTHR46621">
    <property type="entry name" value="SNRNA-ACTIVATING PROTEIN COMPLEX SUBUNIT 4"/>
    <property type="match status" value="1"/>
</dbReference>
<keyword evidence="9" id="KW-1185">Reference proteome</keyword>
<name>A0A9Q0KVS2_9MAGN</name>
<feature type="region of interest" description="Disordered" evidence="5">
    <location>
        <begin position="365"/>
        <end position="558"/>
    </location>
</feature>
<dbReference type="CDD" id="cd00167">
    <property type="entry name" value="SANT"/>
    <property type="match status" value="1"/>
</dbReference>
<sequence length="558" mass="62505">MNHWTTTWKESMDDDMEALDGLVQPEDETPVVLKLLITLQPVADSADEEDFGTLRAIRKRLAEYDSDALKKTESTFVHDSNNSLTSEQDTHNILFANGTIGEALDNDFPDYGHACSAYEHSVSGVDPRASHWVPLSGINRLLLCYLPYQKNIIASLHLESSQGLPILMQKKSRRVLSHKKDVHGQLILVTKSKNSQNLKLKILMFQLYKTVLTTLFPLSLHRQPWSQVEKENLAKGIKQQIQEMLFDKSMVLYSGSEESFGASDAGQSGVECEARWRKMLHPSRKRWKILSPVELKLSVEKDPSLNLGEWTEEENNKLETVIKEHGYCWSKVAAAVPLCTDSQCRRRWKILNQSDLVLVTLPLSGRDSIPDAENGNHNGKEKKKSSDTSKSMSKRFRAKAQIHLEEALNPTNGDDAEKIGTDDTSSEKRKAPNSIVVKDYQDHSSTPRDSTCLKAMNDDIDAVGGNHTTKEKKMPKPLSRSNKSTKPASDCQSLSSSAEDLTTSRIRNADDVETSGVDYATSNKKNAAKACTRKRKHSGALQDSHNLGMEDYNPKKKK</sequence>
<feature type="compositionally biased region" description="Basic and acidic residues" evidence="5">
    <location>
        <begin position="415"/>
        <end position="430"/>
    </location>
</feature>
<reference evidence="8" key="1">
    <citation type="journal article" date="2023" name="Plant J.">
        <title>The genome of the king protea, Protea cynaroides.</title>
        <authorList>
            <person name="Chang J."/>
            <person name="Duong T.A."/>
            <person name="Schoeman C."/>
            <person name="Ma X."/>
            <person name="Roodt D."/>
            <person name="Barker N."/>
            <person name="Li Z."/>
            <person name="Van de Peer Y."/>
            <person name="Mizrachi E."/>
        </authorList>
    </citation>
    <scope>NUCLEOTIDE SEQUENCE</scope>
    <source>
        <tissue evidence="8">Young leaves</tissue>
    </source>
</reference>
<keyword evidence="2" id="KW-0238">DNA-binding</keyword>
<dbReference type="GO" id="GO:0042795">
    <property type="term" value="P:snRNA transcription by RNA polymerase II"/>
    <property type="evidence" value="ECO:0007669"/>
    <property type="project" value="TreeGrafter"/>
</dbReference>
<keyword evidence="3" id="KW-0804">Transcription</keyword>
<dbReference type="InterPro" id="IPR017930">
    <property type="entry name" value="Myb_dom"/>
</dbReference>
<dbReference type="OrthoDB" id="2143914at2759"/>
<evidence type="ECO:0000256" key="5">
    <source>
        <dbReference type="SAM" id="MobiDB-lite"/>
    </source>
</evidence>
<proteinExistence type="predicted"/>
<dbReference type="Proteomes" id="UP001141806">
    <property type="component" value="Unassembled WGS sequence"/>
</dbReference>
<evidence type="ECO:0000256" key="4">
    <source>
        <dbReference type="ARBA" id="ARBA00023242"/>
    </source>
</evidence>
<evidence type="ECO:0000313" key="9">
    <source>
        <dbReference type="Proteomes" id="UP001141806"/>
    </source>
</evidence>
<evidence type="ECO:0000256" key="3">
    <source>
        <dbReference type="ARBA" id="ARBA00023163"/>
    </source>
</evidence>
<keyword evidence="4" id="KW-0539">Nucleus</keyword>
<accession>A0A9Q0KVS2</accession>
<evidence type="ECO:0000313" key="8">
    <source>
        <dbReference type="EMBL" id="KAJ4977703.1"/>
    </source>
</evidence>